<evidence type="ECO:0008006" key="3">
    <source>
        <dbReference type="Google" id="ProtNLM"/>
    </source>
</evidence>
<reference evidence="2" key="1">
    <citation type="submission" date="2017-01" db="EMBL/GenBank/DDBJ databases">
        <authorList>
            <person name="Wang Y."/>
            <person name="White M."/>
            <person name="Kvist S."/>
            <person name="Moncalvo J.-M."/>
        </authorList>
    </citation>
    <scope>NUCLEOTIDE SEQUENCE [LARGE SCALE GENOMIC DNA]</scope>
    <source>
        <strain evidence="2">ID-206-W2</strain>
    </source>
</reference>
<accession>A0A1R1YPY5</accession>
<evidence type="ECO:0000313" key="2">
    <source>
        <dbReference type="Proteomes" id="UP000187429"/>
    </source>
</evidence>
<dbReference type="Proteomes" id="UP000187429">
    <property type="component" value="Unassembled WGS sequence"/>
</dbReference>
<comment type="caution">
    <text evidence="1">The sequence shown here is derived from an EMBL/GenBank/DDBJ whole genome shotgun (WGS) entry which is preliminary data.</text>
</comment>
<evidence type="ECO:0000313" key="1">
    <source>
        <dbReference type="EMBL" id="OMJ28910.1"/>
    </source>
</evidence>
<organism evidence="1 2">
    <name type="scientific">Smittium culicis</name>
    <dbReference type="NCBI Taxonomy" id="133412"/>
    <lineage>
        <taxon>Eukaryota</taxon>
        <taxon>Fungi</taxon>
        <taxon>Fungi incertae sedis</taxon>
        <taxon>Zoopagomycota</taxon>
        <taxon>Kickxellomycotina</taxon>
        <taxon>Harpellomycetes</taxon>
        <taxon>Harpellales</taxon>
        <taxon>Legeriomycetaceae</taxon>
        <taxon>Smittium</taxon>
    </lineage>
</organism>
<name>A0A1R1YPY5_9FUNG</name>
<protein>
    <recommendedName>
        <fullName evidence="3">Replication-associated protein</fullName>
    </recommendedName>
</protein>
<proteinExistence type="predicted"/>
<keyword evidence="2" id="KW-1185">Reference proteome</keyword>
<dbReference type="AlphaFoldDB" id="A0A1R1YPY5"/>
<dbReference type="EMBL" id="LSSM01000435">
    <property type="protein sequence ID" value="OMJ28910.1"/>
    <property type="molecule type" value="Genomic_DNA"/>
</dbReference>
<sequence length="507" mass="58495">MAMADLQRPDSRTIVNPVLRLEYYTEAYADGRQAGLLPRLHDNSDSSVSLTLPVSPPLIKKIKLHVNKLPSPFKFILDEAEVFKMKPKIMSVAHVSAIYPVGLLDLDLVRNHFFNTPVIYNNLKNYVIGIAKNDDGIDQIHCYLHYSAKKNLKTHNSFIIDGYSAEITAVHSKDATIRKIFSLDKFHSNFDSILLKKFSLSPAQRIFISQSQSEAMDIVYSDKSLSNHLFHNPRKLINQIHCYLHYSAKKNLKTHNSFIIDGYSAEITAVHSKDATIRKIFSLDKFHSNFDSILLKKFSLSPAQRIFISQSQSEAMDIVYSDKSLSNHLFHNPRKLISNIKYHTTKVNYHGDPVHRFKDIPQIHQWDRKEHCLLLYGDTTNGKTSYALTLFKKPLVVSSYRKLLDLRDEHDGIVFDDMSFNNLSREESIYITDLKLPRPVKIKELKTEVIIPAGMPRIFTRNKKIFNYHPAIQRRFIFINCNYDLRLYPDGIPPPPHPLMPKISDFN</sequence>
<gene>
    <name evidence="1" type="ORF">AYI69_g1599</name>
</gene>